<protein>
    <submittedName>
        <fullName evidence="9">Iron ABC transporter permease</fullName>
    </submittedName>
</protein>
<reference evidence="9 11" key="2">
    <citation type="submission" date="2020-07" db="EMBL/GenBank/DDBJ databases">
        <title>Identification of Halomonas strains.</title>
        <authorList>
            <person name="Xiao Z."/>
            <person name="Shen J."/>
        </authorList>
    </citation>
    <scope>NUCLEOTIDE SEQUENCE [LARGE SCALE GENOMIC DNA]</scope>
    <source>
        <strain evidence="9 11">DSM 17331</strain>
    </source>
</reference>
<comment type="similarity">
    <text evidence="2">Belongs to the binding-protein-dependent transport system permease family. FecCD subfamily.</text>
</comment>
<feature type="transmembrane region" description="Helical" evidence="8">
    <location>
        <begin position="71"/>
        <end position="88"/>
    </location>
</feature>
<keyword evidence="3" id="KW-0813">Transport</keyword>
<dbReference type="Gene3D" id="1.10.3470.10">
    <property type="entry name" value="ABC transporter involved in vitamin B12 uptake, BtuC"/>
    <property type="match status" value="1"/>
</dbReference>
<feature type="transmembrane region" description="Helical" evidence="8">
    <location>
        <begin position="18"/>
        <end position="37"/>
    </location>
</feature>
<organism evidence="9 11">
    <name type="scientific">Billgrantia kenyensis</name>
    <dbReference type="NCBI Taxonomy" id="321266"/>
    <lineage>
        <taxon>Bacteria</taxon>
        <taxon>Pseudomonadati</taxon>
        <taxon>Pseudomonadota</taxon>
        <taxon>Gammaproteobacteria</taxon>
        <taxon>Oceanospirillales</taxon>
        <taxon>Halomonadaceae</taxon>
        <taxon>Billgrantia</taxon>
    </lineage>
</organism>
<evidence type="ECO:0000256" key="7">
    <source>
        <dbReference type="ARBA" id="ARBA00023136"/>
    </source>
</evidence>
<dbReference type="Pfam" id="PF01032">
    <property type="entry name" value="FecCD"/>
    <property type="match status" value="1"/>
</dbReference>
<evidence type="ECO:0000313" key="11">
    <source>
        <dbReference type="Proteomes" id="UP000518091"/>
    </source>
</evidence>
<feature type="transmembrane region" description="Helical" evidence="8">
    <location>
        <begin position="100"/>
        <end position="122"/>
    </location>
</feature>
<evidence type="ECO:0000256" key="5">
    <source>
        <dbReference type="ARBA" id="ARBA00022692"/>
    </source>
</evidence>
<feature type="transmembrane region" description="Helical" evidence="8">
    <location>
        <begin position="128"/>
        <end position="153"/>
    </location>
</feature>
<evidence type="ECO:0000256" key="8">
    <source>
        <dbReference type="SAM" id="Phobius"/>
    </source>
</evidence>
<dbReference type="CDD" id="cd06550">
    <property type="entry name" value="TM_ABC_iron-siderophores_like"/>
    <property type="match status" value="1"/>
</dbReference>
<accession>A0A7V9W2C1</accession>
<keyword evidence="5 8" id="KW-0812">Transmembrane</keyword>
<dbReference type="InterPro" id="IPR037294">
    <property type="entry name" value="ABC_BtuC-like"/>
</dbReference>
<dbReference type="PANTHER" id="PTHR30472:SF25">
    <property type="entry name" value="ABC TRANSPORTER PERMEASE PROTEIN MJ0876-RELATED"/>
    <property type="match status" value="1"/>
</dbReference>
<dbReference type="PANTHER" id="PTHR30472">
    <property type="entry name" value="FERRIC ENTEROBACTIN TRANSPORT SYSTEM PERMEASE PROTEIN"/>
    <property type="match status" value="1"/>
</dbReference>
<proteinExistence type="inferred from homology"/>
<sequence>MASVGLELERHGSRRQQLVVVGLGILALSLALAELALGPVKMSSAQLWGGLTGSGDFLDINIIWQIRLPRLTLGIAVGMALALAGTALQGMLRNPLADPGLIGITAGASIGAVSAIVLGRLIAPELPVLLQTALLPLAAFVGATLVMACVFTLSRRGGETSVAMLILIGIAINTIAGALIGVLVYVADDQALRDLTFWSMGGLGHAGWPVVIMALGLALAMAPLFWRQARGLDLFQLGERQAFHTGLNVESSKRTLAFAAALSVGAVTAAAGPIGFIGLVAPHLARLLVGHAHRWVLPASALLGVSLVLAADLAVRLAIAPQEPPIGIATSLIGGPFFLWLLTRRLRSSSHA</sequence>
<evidence type="ECO:0000256" key="1">
    <source>
        <dbReference type="ARBA" id="ARBA00004651"/>
    </source>
</evidence>
<dbReference type="GO" id="GO:0005886">
    <property type="term" value="C:plasma membrane"/>
    <property type="evidence" value="ECO:0007669"/>
    <property type="project" value="UniProtKB-SubCell"/>
</dbReference>
<evidence type="ECO:0000313" key="12">
    <source>
        <dbReference type="Proteomes" id="UP000814353"/>
    </source>
</evidence>
<evidence type="ECO:0000256" key="2">
    <source>
        <dbReference type="ARBA" id="ARBA00007935"/>
    </source>
</evidence>
<dbReference type="SUPFAM" id="SSF81345">
    <property type="entry name" value="ABC transporter involved in vitamin B12 uptake, BtuC"/>
    <property type="match status" value="1"/>
</dbReference>
<comment type="subcellular location">
    <subcellularLocation>
        <location evidence="1">Cell membrane</location>
        <topology evidence="1">Multi-pass membrane protein</topology>
    </subcellularLocation>
</comment>
<dbReference type="EMBL" id="JABFUB010000011">
    <property type="protein sequence ID" value="MCG6662584.1"/>
    <property type="molecule type" value="Genomic_DNA"/>
</dbReference>
<keyword evidence="7 8" id="KW-0472">Membrane</keyword>
<reference evidence="10 12" key="1">
    <citation type="submission" date="2020-05" db="EMBL/GenBank/DDBJ databases">
        <title>Comparative genomic analysis of denitrifying bacteria from Halomonas genus.</title>
        <authorList>
            <person name="Wang L."/>
            <person name="Shao Z."/>
        </authorList>
    </citation>
    <scope>NUCLEOTIDE SEQUENCE [LARGE SCALE GENOMIC DNA]</scope>
    <source>
        <strain evidence="10 12">DSM 17331</strain>
    </source>
</reference>
<feature type="transmembrane region" description="Helical" evidence="8">
    <location>
        <begin position="165"/>
        <end position="186"/>
    </location>
</feature>
<dbReference type="GO" id="GO:0033214">
    <property type="term" value="P:siderophore-iron import into cell"/>
    <property type="evidence" value="ECO:0007669"/>
    <property type="project" value="TreeGrafter"/>
</dbReference>
<evidence type="ECO:0000313" key="9">
    <source>
        <dbReference type="EMBL" id="MBA2779731.1"/>
    </source>
</evidence>
<comment type="caution">
    <text evidence="9">The sequence shown here is derived from an EMBL/GenBank/DDBJ whole genome shotgun (WGS) entry which is preliminary data.</text>
</comment>
<dbReference type="FunFam" id="1.10.3470.10:FF:000001">
    <property type="entry name" value="Vitamin B12 ABC transporter permease BtuC"/>
    <property type="match status" value="1"/>
</dbReference>
<dbReference type="GO" id="GO:0022857">
    <property type="term" value="F:transmembrane transporter activity"/>
    <property type="evidence" value="ECO:0007669"/>
    <property type="project" value="InterPro"/>
</dbReference>
<keyword evidence="4" id="KW-1003">Cell membrane</keyword>
<evidence type="ECO:0000313" key="10">
    <source>
        <dbReference type="EMBL" id="MCG6662584.1"/>
    </source>
</evidence>
<evidence type="ECO:0000256" key="4">
    <source>
        <dbReference type="ARBA" id="ARBA00022475"/>
    </source>
</evidence>
<dbReference type="Proteomes" id="UP000814353">
    <property type="component" value="Unassembled WGS sequence"/>
</dbReference>
<gene>
    <name evidence="9" type="ORF">H1D44_12580</name>
    <name evidence="10" type="ORF">HOP48_13620</name>
</gene>
<dbReference type="RefSeq" id="WP_181515203.1">
    <property type="nucleotide sequence ID" value="NZ_JABFUB010000011.1"/>
</dbReference>
<dbReference type="Proteomes" id="UP000518091">
    <property type="component" value="Unassembled WGS sequence"/>
</dbReference>
<dbReference type="AlphaFoldDB" id="A0A7V9W2C1"/>
<feature type="transmembrane region" description="Helical" evidence="8">
    <location>
        <begin position="256"/>
        <end position="281"/>
    </location>
</feature>
<dbReference type="InterPro" id="IPR000522">
    <property type="entry name" value="ABC_transptr_permease_BtuC"/>
</dbReference>
<keyword evidence="12" id="KW-1185">Reference proteome</keyword>
<evidence type="ECO:0000256" key="3">
    <source>
        <dbReference type="ARBA" id="ARBA00022448"/>
    </source>
</evidence>
<feature type="transmembrane region" description="Helical" evidence="8">
    <location>
        <begin position="326"/>
        <end position="343"/>
    </location>
</feature>
<dbReference type="EMBL" id="JACEFT010000014">
    <property type="protein sequence ID" value="MBA2779731.1"/>
    <property type="molecule type" value="Genomic_DNA"/>
</dbReference>
<name>A0A7V9W2C1_9GAMM</name>
<feature type="transmembrane region" description="Helical" evidence="8">
    <location>
        <begin position="301"/>
        <end position="319"/>
    </location>
</feature>
<keyword evidence="6 8" id="KW-1133">Transmembrane helix</keyword>
<evidence type="ECO:0000256" key="6">
    <source>
        <dbReference type="ARBA" id="ARBA00022989"/>
    </source>
</evidence>
<feature type="transmembrane region" description="Helical" evidence="8">
    <location>
        <begin position="206"/>
        <end position="226"/>
    </location>
</feature>